<dbReference type="EMBL" id="CAFBLP010000084">
    <property type="protein sequence ID" value="CAB4887707.1"/>
    <property type="molecule type" value="Genomic_DNA"/>
</dbReference>
<protein>
    <submittedName>
        <fullName evidence="3">Unannotated protein</fullName>
    </submittedName>
</protein>
<name>A0A6J7EVZ2_9ZZZZ</name>
<keyword evidence="2" id="KW-1133">Transmembrane helix</keyword>
<feature type="region of interest" description="Disordered" evidence="1">
    <location>
        <begin position="1"/>
        <end position="46"/>
    </location>
</feature>
<sequence>MRHRTTRHATTRHATTGHPTTGRPTGDHGPRDRGPGDRGPGDRGSGDRGSAILVALFVAIATAAIGLMAITAVARSLKTEAQVRRQDQIDRLAASGAEEVFGRLAASTTGLAVVTGHPGYGTGAATDDGPWVRFGNDGQINPCTAGNASQACFTVRLSARPDASTATTALIQVTARQCRGLAPGTSSCVRSRQQVTTQVRQFVDHVLWVDDPSTTATLVTGDVIDGPMHANAGAWRTCGSPVVGRTVADPGSGGHEYRIEALTPTDPAVSPYATPTCTATTAATVSSLTVPTADTIALPAPAAADYAALASLVVSAPTTPATIVIQGSQLVINGASPVDLPLNGVLFVDGGAEVSMAVGAPLHGHLTVAASGTITISSDLLLASTTTDLLAVVSTGGNIEIPFVETSRTIQALLVATAAAPAGVISATGVSGCSALSCVAAPLTINGAIVCRQLGAVAEASTDGDVQRGYNKDYHFDDRLAHTQPPYAVTQVRGRWVRLSAAATTPLGVGK</sequence>
<evidence type="ECO:0000256" key="1">
    <source>
        <dbReference type="SAM" id="MobiDB-lite"/>
    </source>
</evidence>
<feature type="compositionally biased region" description="Low complexity" evidence="1">
    <location>
        <begin position="12"/>
        <end position="24"/>
    </location>
</feature>
<dbReference type="AlphaFoldDB" id="A0A6J7EVZ2"/>
<evidence type="ECO:0000256" key="2">
    <source>
        <dbReference type="SAM" id="Phobius"/>
    </source>
</evidence>
<feature type="compositionally biased region" description="Basic residues" evidence="1">
    <location>
        <begin position="1"/>
        <end position="11"/>
    </location>
</feature>
<organism evidence="3">
    <name type="scientific">freshwater metagenome</name>
    <dbReference type="NCBI Taxonomy" id="449393"/>
    <lineage>
        <taxon>unclassified sequences</taxon>
        <taxon>metagenomes</taxon>
        <taxon>ecological metagenomes</taxon>
    </lineage>
</organism>
<accession>A0A6J7EVZ2</accession>
<feature type="compositionally biased region" description="Basic and acidic residues" evidence="1">
    <location>
        <begin position="25"/>
        <end position="46"/>
    </location>
</feature>
<feature type="transmembrane region" description="Helical" evidence="2">
    <location>
        <begin position="51"/>
        <end position="74"/>
    </location>
</feature>
<proteinExistence type="predicted"/>
<keyword evidence="2" id="KW-0812">Transmembrane</keyword>
<evidence type="ECO:0000313" key="3">
    <source>
        <dbReference type="EMBL" id="CAB4887707.1"/>
    </source>
</evidence>
<keyword evidence="2" id="KW-0472">Membrane</keyword>
<reference evidence="3" key="1">
    <citation type="submission" date="2020-05" db="EMBL/GenBank/DDBJ databases">
        <authorList>
            <person name="Chiriac C."/>
            <person name="Salcher M."/>
            <person name="Ghai R."/>
            <person name="Kavagutti S V."/>
        </authorList>
    </citation>
    <scope>NUCLEOTIDE SEQUENCE</scope>
</reference>
<gene>
    <name evidence="3" type="ORF">UFOPK3376_02519</name>
</gene>